<dbReference type="SMART" id="SM00257">
    <property type="entry name" value="LysM"/>
    <property type="match status" value="2"/>
</dbReference>
<dbReference type="InterPro" id="IPR036779">
    <property type="entry name" value="LysM_dom_sf"/>
</dbReference>
<feature type="signal peptide" evidence="1">
    <location>
        <begin position="1"/>
        <end position="17"/>
    </location>
</feature>
<evidence type="ECO:0000313" key="4">
    <source>
        <dbReference type="Proteomes" id="UP001179952"/>
    </source>
</evidence>
<dbReference type="AlphaFoldDB" id="A0AAV9BB74"/>
<feature type="domain" description="LysM" evidence="2">
    <location>
        <begin position="164"/>
        <end position="208"/>
    </location>
</feature>
<dbReference type="CDD" id="cd00118">
    <property type="entry name" value="LysM"/>
    <property type="match status" value="2"/>
</dbReference>
<dbReference type="EMBL" id="JAUJYN010000004">
    <property type="protein sequence ID" value="KAK1273900.1"/>
    <property type="molecule type" value="Genomic_DNA"/>
</dbReference>
<keyword evidence="1" id="KW-0732">Signal</keyword>
<evidence type="ECO:0000313" key="3">
    <source>
        <dbReference type="EMBL" id="KAK1273900.1"/>
    </source>
</evidence>
<proteinExistence type="predicted"/>
<dbReference type="Proteomes" id="UP001179952">
    <property type="component" value="Unassembled WGS sequence"/>
</dbReference>
<keyword evidence="4" id="KW-1185">Reference proteome</keyword>
<gene>
    <name evidence="3" type="ORF">QJS04_geneDACA009737</name>
</gene>
<evidence type="ECO:0000259" key="2">
    <source>
        <dbReference type="PROSITE" id="PS51782"/>
    </source>
</evidence>
<sequence length="346" mass="36213">MLRLFLLLAASLSYSSAVQFSCTSSPTATCQSMIGYTPANSTTLSSVQSLFGVRSLLSLLGANGLPLSASPNQSVPAGSPVRVPIPCACSNGTGASDREPVYVVKKGDGLDFIARTIFSGFVKYQEIAAANGIADPNKIQLGQKLRIPLPCSCDDVDGLPTVHYGHVVAAGSTVAQIASAFGTREDTLLRLNGMDGPKKLQAGQILDVPLRACASSIPKKSMDHNLLVPNGSYAITANDCVRCSCSSSSWQLACEPAQGLTGRNTSVWKRCPSTQCNGNLTLGTTNVKGCDSTTCAYEGYNNRMIITGTVANTSYCNGTPAGFRHGLGWGHVFVVLNLGLLSLGMF</sequence>
<dbReference type="Gene3D" id="3.10.350.10">
    <property type="entry name" value="LysM domain"/>
    <property type="match status" value="2"/>
</dbReference>
<dbReference type="SUPFAM" id="SSF54106">
    <property type="entry name" value="LysM domain"/>
    <property type="match status" value="2"/>
</dbReference>
<comment type="caution">
    <text evidence="3">The sequence shown here is derived from an EMBL/GenBank/DDBJ whole genome shotgun (WGS) entry which is preliminary data.</text>
</comment>
<protein>
    <submittedName>
        <fullName evidence="3">Chitin elicitor-binding protein</fullName>
    </submittedName>
</protein>
<evidence type="ECO:0000256" key="1">
    <source>
        <dbReference type="SAM" id="SignalP"/>
    </source>
</evidence>
<feature type="chain" id="PRO_5043384360" evidence="1">
    <location>
        <begin position="18"/>
        <end position="346"/>
    </location>
</feature>
<dbReference type="PANTHER" id="PTHR33734:SF11">
    <property type="entry name" value="LYSM DOMAIN-CONTAINING GPI-ANCHORED PROTEIN 2"/>
    <property type="match status" value="1"/>
</dbReference>
<reference evidence="3" key="2">
    <citation type="submission" date="2023-06" db="EMBL/GenBank/DDBJ databases">
        <authorList>
            <person name="Ma L."/>
            <person name="Liu K.-W."/>
            <person name="Li Z."/>
            <person name="Hsiao Y.-Y."/>
            <person name="Qi Y."/>
            <person name="Fu T."/>
            <person name="Tang G."/>
            <person name="Zhang D."/>
            <person name="Sun W.-H."/>
            <person name="Liu D.-K."/>
            <person name="Li Y."/>
            <person name="Chen G.-Z."/>
            <person name="Liu X.-D."/>
            <person name="Liao X.-Y."/>
            <person name="Jiang Y.-T."/>
            <person name="Yu X."/>
            <person name="Hao Y."/>
            <person name="Huang J."/>
            <person name="Zhao X.-W."/>
            <person name="Ke S."/>
            <person name="Chen Y.-Y."/>
            <person name="Wu W.-L."/>
            <person name="Hsu J.-L."/>
            <person name="Lin Y.-F."/>
            <person name="Huang M.-D."/>
            <person name="Li C.-Y."/>
            <person name="Huang L."/>
            <person name="Wang Z.-W."/>
            <person name="Zhao X."/>
            <person name="Zhong W.-Y."/>
            <person name="Peng D.-H."/>
            <person name="Ahmad S."/>
            <person name="Lan S."/>
            <person name="Zhang J.-S."/>
            <person name="Tsai W.-C."/>
            <person name="Van De Peer Y."/>
            <person name="Liu Z.-J."/>
        </authorList>
    </citation>
    <scope>NUCLEOTIDE SEQUENCE</scope>
    <source>
        <strain evidence="3">SCP</strain>
        <tissue evidence="3">Leaves</tissue>
    </source>
</reference>
<dbReference type="InterPro" id="IPR018392">
    <property type="entry name" value="LysM"/>
</dbReference>
<dbReference type="PANTHER" id="PTHR33734">
    <property type="entry name" value="LYSM DOMAIN-CONTAINING GPI-ANCHORED PROTEIN 2"/>
    <property type="match status" value="1"/>
</dbReference>
<name>A0AAV9BB74_ACOGR</name>
<organism evidence="3 4">
    <name type="scientific">Acorus gramineus</name>
    <name type="common">Dwarf sweet flag</name>
    <dbReference type="NCBI Taxonomy" id="55184"/>
    <lineage>
        <taxon>Eukaryota</taxon>
        <taxon>Viridiplantae</taxon>
        <taxon>Streptophyta</taxon>
        <taxon>Embryophyta</taxon>
        <taxon>Tracheophyta</taxon>
        <taxon>Spermatophyta</taxon>
        <taxon>Magnoliopsida</taxon>
        <taxon>Liliopsida</taxon>
        <taxon>Acoraceae</taxon>
        <taxon>Acorus</taxon>
    </lineage>
</organism>
<feature type="domain" description="LysM" evidence="2">
    <location>
        <begin position="100"/>
        <end position="147"/>
    </location>
</feature>
<accession>A0AAV9BB74</accession>
<dbReference type="Pfam" id="PF01476">
    <property type="entry name" value="LysM"/>
    <property type="match status" value="2"/>
</dbReference>
<reference evidence="3" key="1">
    <citation type="journal article" date="2023" name="Nat. Commun.">
        <title>Diploid and tetraploid genomes of Acorus and the evolution of monocots.</title>
        <authorList>
            <person name="Ma L."/>
            <person name="Liu K.W."/>
            <person name="Li Z."/>
            <person name="Hsiao Y.Y."/>
            <person name="Qi Y."/>
            <person name="Fu T."/>
            <person name="Tang G.D."/>
            <person name="Zhang D."/>
            <person name="Sun W.H."/>
            <person name="Liu D.K."/>
            <person name="Li Y."/>
            <person name="Chen G.Z."/>
            <person name="Liu X.D."/>
            <person name="Liao X.Y."/>
            <person name="Jiang Y.T."/>
            <person name="Yu X."/>
            <person name="Hao Y."/>
            <person name="Huang J."/>
            <person name="Zhao X.W."/>
            <person name="Ke S."/>
            <person name="Chen Y.Y."/>
            <person name="Wu W.L."/>
            <person name="Hsu J.L."/>
            <person name="Lin Y.F."/>
            <person name="Huang M.D."/>
            <person name="Li C.Y."/>
            <person name="Huang L."/>
            <person name="Wang Z.W."/>
            <person name="Zhao X."/>
            <person name="Zhong W.Y."/>
            <person name="Peng D.H."/>
            <person name="Ahmad S."/>
            <person name="Lan S."/>
            <person name="Zhang J.S."/>
            <person name="Tsai W.C."/>
            <person name="Van de Peer Y."/>
            <person name="Liu Z.J."/>
        </authorList>
    </citation>
    <scope>NUCLEOTIDE SEQUENCE</scope>
    <source>
        <strain evidence="3">SCP</strain>
    </source>
</reference>
<dbReference type="PROSITE" id="PS51782">
    <property type="entry name" value="LYSM"/>
    <property type="match status" value="2"/>
</dbReference>